<protein>
    <submittedName>
        <fullName evidence="3">Uncharacterized protein</fullName>
    </submittedName>
</protein>
<sequence length="776" mass="83835">MARAEAWGAGAYSVFEDEQPACELMRGASSQSAAGAPAATASPEPPTAAPLPAEAPLPHSSAGMRRMMRAMQRPTNARNTSAFSLLGDGDDATGIDVDLEVAIGLKVRWMQAFWEIFFIQLFAPYSTPYAWARYGWQAVVNMKVALIVPPLSSLSSPRHALELSVYALTWALVTAVIAIYAARHRDLAEQGITFAELTIALVMFVTHRFMVGVKYATMTAGELRLFLVAPQARADAYNARIQLLSGVWDPQIDMVYREVTRAWRHVLTSGTLPHKSACTHTLHYSFKVERGQEARWRNLLAPLGDASPFVSASRDGGERRALTPAAVQVDDVLCALVLRSTAAVVTPRFKKRCEWASSMLGLAFSAMPACLRVIEGLPPLGRTPCAVAFAVCCAILTMTWWRTHCLFLVTIGSYYERIAVEREMLSALITEHDGPVLAEHELRAARHDDACDDAGAPPAAADAAADADGAADGDTGAAPRNALDASRRKSARAVEEARVLRALARAHWQCGAPTERVSDWPTLSLDSPSAVRVFALLWKLQLSYGRAYALRMTIYNTLTCAVAALVFALLLWGVVQHGRLLDSVDGPASEGAGAGGAHYGSHAEHGGAGTLELRLAAEDRLMLRESLPVNMSLLLTAVLAAIFYWHLRAGSRANEQVETLQLHMLAGVTSAHATLEQLNHFEKSVPHGSAQAAGLLSARHLAQQAVELLQHEIAAMSVLASLEPVRFLGVRASMSLARGFGTSILTAAVVLLDRVYGVSVLPYLHILDPGLDDRRR</sequence>
<dbReference type="AlphaFoldDB" id="A0A8J5XF52"/>
<accession>A0A8J5XF52</accession>
<keyword evidence="2" id="KW-0472">Membrane</keyword>
<feature type="compositionally biased region" description="Pro residues" evidence="1">
    <location>
        <begin position="43"/>
        <end position="55"/>
    </location>
</feature>
<evidence type="ECO:0000313" key="3">
    <source>
        <dbReference type="EMBL" id="KAG8462838.1"/>
    </source>
</evidence>
<evidence type="ECO:0000256" key="1">
    <source>
        <dbReference type="SAM" id="MobiDB-lite"/>
    </source>
</evidence>
<evidence type="ECO:0000256" key="2">
    <source>
        <dbReference type="SAM" id="Phobius"/>
    </source>
</evidence>
<feature type="transmembrane region" description="Helical" evidence="2">
    <location>
        <begin position="163"/>
        <end position="182"/>
    </location>
</feature>
<feature type="compositionally biased region" description="Low complexity" evidence="1">
    <location>
        <begin position="27"/>
        <end position="42"/>
    </location>
</feature>
<feature type="transmembrane region" description="Helical" evidence="2">
    <location>
        <begin position="554"/>
        <end position="575"/>
    </location>
</feature>
<keyword evidence="2" id="KW-1133">Transmembrane helix</keyword>
<organism evidence="3 4">
    <name type="scientific">Diacronema lutheri</name>
    <name type="common">Unicellular marine alga</name>
    <name type="synonym">Monochrysis lutheri</name>
    <dbReference type="NCBI Taxonomy" id="2081491"/>
    <lineage>
        <taxon>Eukaryota</taxon>
        <taxon>Haptista</taxon>
        <taxon>Haptophyta</taxon>
        <taxon>Pavlovophyceae</taxon>
        <taxon>Pavlovales</taxon>
        <taxon>Pavlovaceae</taxon>
        <taxon>Diacronema</taxon>
    </lineage>
</organism>
<dbReference type="Proteomes" id="UP000751190">
    <property type="component" value="Unassembled WGS sequence"/>
</dbReference>
<reference evidence="3" key="1">
    <citation type="submission" date="2021-05" db="EMBL/GenBank/DDBJ databases">
        <title>The genome of the haptophyte Pavlova lutheri (Diacronema luteri, Pavlovales) - a model for lipid biosynthesis in eukaryotic algae.</title>
        <authorList>
            <person name="Hulatt C.J."/>
            <person name="Posewitz M.C."/>
        </authorList>
    </citation>
    <scope>NUCLEOTIDE SEQUENCE</scope>
    <source>
        <strain evidence="3">NIVA-4/92</strain>
    </source>
</reference>
<feature type="compositionally biased region" description="Low complexity" evidence="1">
    <location>
        <begin position="454"/>
        <end position="479"/>
    </location>
</feature>
<feature type="region of interest" description="Disordered" evidence="1">
    <location>
        <begin position="454"/>
        <end position="484"/>
    </location>
</feature>
<keyword evidence="4" id="KW-1185">Reference proteome</keyword>
<keyword evidence="2" id="KW-0812">Transmembrane</keyword>
<feature type="transmembrane region" description="Helical" evidence="2">
    <location>
        <begin position="629"/>
        <end position="647"/>
    </location>
</feature>
<comment type="caution">
    <text evidence="3">The sequence shown here is derived from an EMBL/GenBank/DDBJ whole genome shotgun (WGS) entry which is preliminary data.</text>
</comment>
<dbReference type="EMBL" id="JAGTXO010000018">
    <property type="protein sequence ID" value="KAG8462838.1"/>
    <property type="molecule type" value="Genomic_DNA"/>
</dbReference>
<name>A0A8J5XF52_DIALT</name>
<dbReference type="OrthoDB" id="10546869at2759"/>
<proteinExistence type="predicted"/>
<feature type="region of interest" description="Disordered" evidence="1">
    <location>
        <begin position="25"/>
        <end position="56"/>
    </location>
</feature>
<gene>
    <name evidence="3" type="ORF">KFE25_001611</name>
</gene>
<evidence type="ECO:0000313" key="4">
    <source>
        <dbReference type="Proteomes" id="UP000751190"/>
    </source>
</evidence>